<feature type="region of interest" description="Disordered" evidence="1">
    <location>
        <begin position="73"/>
        <end position="93"/>
    </location>
</feature>
<reference evidence="2 3" key="1">
    <citation type="journal article" date="2003" name="DNA Res.">
        <title>Complete genome structure of Gloeobacter violaceus PCC 7421, a cyanobacterium that lacks thylakoids.</title>
        <authorList>
            <person name="Nakamura Y."/>
            <person name="Kaneko T."/>
            <person name="Sato S."/>
            <person name="Mimuro M."/>
            <person name="Miyashita H."/>
            <person name="Tsuchiya T."/>
            <person name="Sasamoto S."/>
            <person name="Watanabe A."/>
            <person name="Kawashima K."/>
            <person name="Kishida Y."/>
            <person name="Kiyokawa C."/>
            <person name="Kohara M."/>
            <person name="Matsumoto M."/>
            <person name="Matsuno A."/>
            <person name="Nakazaki N."/>
            <person name="Shimpo S."/>
            <person name="Takeuchi C."/>
            <person name="Yamada M."/>
            <person name="Tabata S."/>
        </authorList>
    </citation>
    <scope>NUCLEOTIDE SEQUENCE [LARGE SCALE GENOMIC DNA]</scope>
    <source>
        <strain evidence="3">ATCC 29082 / PCC 7421</strain>
    </source>
</reference>
<dbReference type="HOGENOM" id="CLU_2395547_0_0_3"/>
<dbReference type="InParanoid" id="Q7NJ42"/>
<feature type="region of interest" description="Disordered" evidence="1">
    <location>
        <begin position="31"/>
        <end position="53"/>
    </location>
</feature>
<feature type="compositionally biased region" description="Basic and acidic residues" evidence="1">
    <location>
        <begin position="74"/>
        <end position="93"/>
    </location>
</feature>
<evidence type="ECO:0000313" key="2">
    <source>
        <dbReference type="EMBL" id="BAC89931.1"/>
    </source>
</evidence>
<name>Q7NJ42_GLOVI</name>
<dbReference type="EnsemblBacteria" id="BAC89931">
    <property type="protein sequence ID" value="BAC89931"/>
    <property type="gene ID" value="BAC89931"/>
</dbReference>
<accession>Q7NJ42</accession>
<keyword evidence="3" id="KW-1185">Reference proteome</keyword>
<dbReference type="AlphaFoldDB" id="Q7NJ42"/>
<evidence type="ECO:0000313" key="3">
    <source>
        <dbReference type="Proteomes" id="UP000000557"/>
    </source>
</evidence>
<dbReference type="Proteomes" id="UP000000557">
    <property type="component" value="Chromosome"/>
</dbReference>
<proteinExistence type="predicted"/>
<organism evidence="2 3">
    <name type="scientific">Gloeobacter violaceus (strain ATCC 29082 / PCC 7421)</name>
    <dbReference type="NCBI Taxonomy" id="251221"/>
    <lineage>
        <taxon>Bacteria</taxon>
        <taxon>Bacillati</taxon>
        <taxon>Cyanobacteriota</taxon>
        <taxon>Cyanophyceae</taxon>
        <taxon>Gloeobacterales</taxon>
        <taxon>Gloeobacteraceae</taxon>
        <taxon>Gloeobacter</taxon>
    </lineage>
</organism>
<dbReference type="KEGG" id="gvi:gsr1990"/>
<evidence type="ECO:0000256" key="1">
    <source>
        <dbReference type="SAM" id="MobiDB-lite"/>
    </source>
</evidence>
<gene>
    <name evidence="2" type="ordered locus">gsr1990</name>
</gene>
<dbReference type="EMBL" id="BA000045">
    <property type="protein sequence ID" value="BAC89931.1"/>
    <property type="molecule type" value="Genomic_DNA"/>
</dbReference>
<sequence>MDCKYEKPKYNRCSSPLEFDAEGVKLDWSSDMSEQNNQARRQKGGQWNGYGGSGMLEIDPREILWIVIDVPSDSYDRRQDPNTYGDNDRMMHK</sequence>
<reference evidence="2 3" key="2">
    <citation type="journal article" date="2003" name="DNA Res.">
        <title>Complete genome structure of Gloeobacter violaceus PCC 7421, a cyanobacterium that lacks thylakoids (supplement).</title>
        <authorList>
            <person name="Nakamura Y."/>
            <person name="Kaneko T."/>
            <person name="Sato S."/>
            <person name="Mimuro M."/>
            <person name="Miyashita H."/>
            <person name="Tsuchiya T."/>
            <person name="Sasamoto S."/>
            <person name="Watanabe A."/>
            <person name="Kawashima K."/>
            <person name="Kishida Y."/>
            <person name="Kiyokawa C."/>
            <person name="Kohara M."/>
            <person name="Matsumoto M."/>
            <person name="Matsuno A."/>
            <person name="Nakazaki N."/>
            <person name="Shimpo S."/>
            <person name="Takeuchi C."/>
            <person name="Yamada M."/>
            <person name="Tabata S."/>
        </authorList>
    </citation>
    <scope>NUCLEOTIDE SEQUENCE [LARGE SCALE GENOMIC DNA]</scope>
    <source>
        <strain evidence="3">ATCC 29082 / PCC 7421</strain>
    </source>
</reference>
<protein>
    <submittedName>
        <fullName evidence="2">Gsr1990 protein</fullName>
    </submittedName>
</protein>